<evidence type="ECO:0000313" key="9">
    <source>
        <dbReference type="EMBL" id="GMI13066.1"/>
    </source>
</evidence>
<organism evidence="9 10">
    <name type="scientific">Triparma laevis f. longispina</name>
    <dbReference type="NCBI Taxonomy" id="1714387"/>
    <lineage>
        <taxon>Eukaryota</taxon>
        <taxon>Sar</taxon>
        <taxon>Stramenopiles</taxon>
        <taxon>Ochrophyta</taxon>
        <taxon>Bolidophyceae</taxon>
        <taxon>Parmales</taxon>
        <taxon>Triparmaceae</taxon>
        <taxon>Triparma</taxon>
    </lineage>
</organism>
<dbReference type="InterPro" id="IPR027417">
    <property type="entry name" value="P-loop_NTPase"/>
</dbReference>
<reference evidence="10" key="1">
    <citation type="journal article" date="2023" name="Commun. Biol.">
        <title>Genome analysis of Parmales, the sister group of diatoms, reveals the evolutionary specialization of diatoms from phago-mixotrophs to photoautotrophs.</title>
        <authorList>
            <person name="Ban H."/>
            <person name="Sato S."/>
            <person name="Yoshikawa S."/>
            <person name="Yamada K."/>
            <person name="Nakamura Y."/>
            <person name="Ichinomiya M."/>
            <person name="Sato N."/>
            <person name="Blanc-Mathieu R."/>
            <person name="Endo H."/>
            <person name="Kuwata A."/>
            <person name="Ogata H."/>
        </authorList>
    </citation>
    <scope>NUCLEOTIDE SEQUENCE [LARGE SCALE GENOMIC DNA]</scope>
    <source>
        <strain evidence="10">NIES 3700</strain>
    </source>
</reference>
<feature type="region of interest" description="Disordered" evidence="6">
    <location>
        <begin position="44"/>
        <end position="64"/>
    </location>
</feature>
<evidence type="ECO:0000256" key="5">
    <source>
        <dbReference type="PIRSR" id="PIRSR637359-2"/>
    </source>
</evidence>
<evidence type="ECO:0000256" key="1">
    <source>
        <dbReference type="ARBA" id="ARBA00007730"/>
    </source>
</evidence>
<evidence type="ECO:0008006" key="11">
    <source>
        <dbReference type="Google" id="ProtNLM"/>
    </source>
</evidence>
<feature type="binding site" evidence="5">
    <location>
        <position position="402"/>
    </location>
    <ligand>
        <name>3'-phosphoadenylyl sulfate</name>
        <dbReference type="ChEBI" id="CHEBI:58339"/>
    </ligand>
</feature>
<dbReference type="GO" id="GO:0008146">
    <property type="term" value="F:sulfotransferase activity"/>
    <property type="evidence" value="ECO:0007669"/>
    <property type="project" value="InterPro"/>
</dbReference>
<evidence type="ECO:0000259" key="8">
    <source>
        <dbReference type="Pfam" id="PF05118"/>
    </source>
</evidence>
<dbReference type="Gene3D" id="2.60.120.330">
    <property type="entry name" value="B-lactam Antibiotic, Isopenicillin N Synthase, Chain"/>
    <property type="match status" value="1"/>
</dbReference>
<evidence type="ECO:0000259" key="7">
    <source>
        <dbReference type="Pfam" id="PF00685"/>
    </source>
</evidence>
<proteinExistence type="inferred from homology"/>
<feature type="active site" description="For sulfotransferase activity" evidence="4">
    <location>
        <position position="308"/>
    </location>
</feature>
<dbReference type="InterPro" id="IPR037359">
    <property type="entry name" value="NST/OST"/>
</dbReference>
<keyword evidence="2" id="KW-0808">Transferase</keyword>
<comment type="similarity">
    <text evidence="1">Belongs to the aspartyl/asparaginyl beta-hydroxylase family.</text>
</comment>
<dbReference type="AlphaFoldDB" id="A0A9W7FJ79"/>
<dbReference type="InterPro" id="IPR027443">
    <property type="entry name" value="IPNS-like_sf"/>
</dbReference>
<dbReference type="Proteomes" id="UP001165122">
    <property type="component" value="Unassembled WGS sequence"/>
</dbReference>
<keyword evidence="3" id="KW-0325">Glycoprotein</keyword>
<dbReference type="InterPro" id="IPR007803">
    <property type="entry name" value="Asp/Arg/Pro-Hydrxlase"/>
</dbReference>
<comment type="caution">
    <text evidence="9">The sequence shown here is derived from an EMBL/GenBank/DDBJ whole genome shotgun (WGS) entry which is preliminary data.</text>
</comment>
<dbReference type="EMBL" id="BRXW01000185">
    <property type="protein sequence ID" value="GMI13066.1"/>
    <property type="molecule type" value="Genomic_DNA"/>
</dbReference>
<dbReference type="OrthoDB" id="411451at2759"/>
<dbReference type="SUPFAM" id="SSF52540">
    <property type="entry name" value="P-loop containing nucleoside triphosphate hydrolases"/>
    <property type="match status" value="1"/>
</dbReference>
<gene>
    <name evidence="9" type="ORF">TrLO_g3116</name>
</gene>
<evidence type="ECO:0000256" key="6">
    <source>
        <dbReference type="SAM" id="MobiDB-lite"/>
    </source>
</evidence>
<feature type="binding site" evidence="5">
    <location>
        <position position="410"/>
    </location>
    <ligand>
        <name>3'-phosphoadenylyl sulfate</name>
        <dbReference type="ChEBI" id="CHEBI:58339"/>
    </ligand>
</feature>
<evidence type="ECO:0000256" key="2">
    <source>
        <dbReference type="ARBA" id="ARBA00022679"/>
    </source>
</evidence>
<evidence type="ECO:0000256" key="4">
    <source>
        <dbReference type="PIRSR" id="PIRSR637359-1"/>
    </source>
</evidence>
<sequence>MATPPEEIERQHAAATELLKTLTPFVPPSNGAIPLNFKTAPLTSLYPPPTDENSNSNLPSNLPPPPLPPIPCLSTMAEVDISPIKDLISHGHNSESKSLWSPEFAKKHNVEIMRPSHDAWGIKKIMLVFCDDFLQRVYTLPFYDKPLPAPYTGKTFKKVLEPIITALGIKPSKVVRMLFASLPPGVTIPVHHDTGEWVNKSHRIHVPIITNPEVLFLCGGSHPTHMKRVSATEGRIFEMNNQSKHAVSNCSGLHRVHLILDYVESHTPKRIIPLNPGETILQTRRSIDLKSDYDKTPCPKYLIIGAQKAGTTSMYEYICQHPWGVKGRRRETHFFDWRWVEGFKSVVKLREVYMKYFYYEDLKSHPSCLTGDSTPSYLLHSDIVIPRVKQVCPWVKIIVMLRNPVDRALSHYRMVTSEDGTEAQKMVRGRNWVEKSFEQVIEEEIEEMESVGLFKEGKFVYEKYEEYLRTRPMNTGSHSLLVRGCYWLQLQPWLAEFKKSDFLIERMEDMKRDGIQSTVSRAFEFLELPEYKIFDEGKKNSRSYDGMSEATRERLEKIYEEEDRKLFEGLGWDIVGDKVAW</sequence>
<dbReference type="Pfam" id="PF00685">
    <property type="entry name" value="Sulfotransfer_1"/>
    <property type="match status" value="1"/>
</dbReference>
<dbReference type="PANTHER" id="PTHR10605:SF56">
    <property type="entry name" value="BIFUNCTIONAL HEPARAN SULFATE N-DEACETYLASE_N-SULFOTRANSFERASE"/>
    <property type="match status" value="1"/>
</dbReference>
<dbReference type="SUPFAM" id="SSF51197">
    <property type="entry name" value="Clavaminate synthase-like"/>
    <property type="match status" value="1"/>
</dbReference>
<dbReference type="Pfam" id="PF05118">
    <property type="entry name" value="Asp_Arg_Hydrox"/>
    <property type="match status" value="1"/>
</dbReference>
<dbReference type="PANTHER" id="PTHR10605">
    <property type="entry name" value="HEPARAN SULFATE SULFOTRANSFERASE"/>
    <property type="match status" value="1"/>
</dbReference>
<accession>A0A9W7FJ79</accession>
<dbReference type="Gene3D" id="3.40.50.300">
    <property type="entry name" value="P-loop containing nucleotide triphosphate hydrolases"/>
    <property type="match status" value="1"/>
</dbReference>
<dbReference type="InterPro" id="IPR000863">
    <property type="entry name" value="Sulfotransferase_dom"/>
</dbReference>
<name>A0A9W7FJ79_9STRA</name>
<evidence type="ECO:0000313" key="10">
    <source>
        <dbReference type="Proteomes" id="UP001165122"/>
    </source>
</evidence>
<feature type="domain" description="Aspartyl/asparaginy/proline hydroxylase" evidence="8">
    <location>
        <begin position="168"/>
        <end position="263"/>
    </location>
</feature>
<feature type="domain" description="Sulfotransferase" evidence="7">
    <location>
        <begin position="300"/>
        <end position="536"/>
    </location>
</feature>
<keyword evidence="10" id="KW-1185">Reference proteome</keyword>
<protein>
    <recommendedName>
        <fullName evidence="11">Sulfotransferase</fullName>
    </recommendedName>
</protein>
<evidence type="ECO:0000256" key="3">
    <source>
        <dbReference type="ARBA" id="ARBA00023180"/>
    </source>
</evidence>